<dbReference type="InterPro" id="IPR014795">
    <property type="entry name" value="TacA_1-like"/>
</dbReference>
<dbReference type="EMBL" id="RHFN01000018">
    <property type="protein sequence ID" value="ROU12370.1"/>
    <property type="molecule type" value="Genomic_DNA"/>
</dbReference>
<dbReference type="Pfam" id="PF08681">
    <property type="entry name" value="TacA1"/>
    <property type="match status" value="1"/>
</dbReference>
<dbReference type="Proteomes" id="UP000268051">
    <property type="component" value="Unassembled WGS sequence"/>
</dbReference>
<evidence type="ECO:0000256" key="3">
    <source>
        <dbReference type="ARBA" id="ARBA00023015"/>
    </source>
</evidence>
<keyword evidence="4" id="KW-0238">DNA-binding</keyword>
<dbReference type="OrthoDB" id="5297163at2"/>
<keyword evidence="3" id="KW-0805">Transcription regulation</keyword>
<reference evidence="8 9" key="1">
    <citation type="submission" date="2018-10" db="EMBL/GenBank/DDBJ databases">
        <title>Horizontal transference of carbapenem resistance between Klebsiella pneumoniae and Kluyvera ascorbata during abdominal infection: a case report.</title>
        <authorList>
            <person name="Raro O.H.F."/>
            <person name="Lima-Morales D."/>
            <person name="Barth A.L."/>
            <person name="Paim T.G.S."/>
            <person name="Mott M.P."/>
            <person name="Riche C.V.W."/>
            <person name="Teixeira U.F."/>
            <person name="Waechter F."/>
            <person name="Dias C.A.G."/>
        </authorList>
    </citation>
    <scope>NUCLEOTIDE SEQUENCE [LARGE SCALE GENOMIC DNA]</scope>
    <source>
        <strain evidence="8 9">OT2</strain>
    </source>
</reference>
<sequence>MPNRTKEAPINLRATPRQRDLIDRAAQLNSLSRTDFMLNAACEKAQEVLLDQRLLVVSEEQFAEFQRILDTPLSENAGFQDLMSDKYSW</sequence>
<dbReference type="AlphaFoldDB" id="A0A3N2RXZ9"/>
<dbReference type="GO" id="GO:0003677">
    <property type="term" value="F:DNA binding"/>
    <property type="evidence" value="ECO:0007669"/>
    <property type="project" value="UniProtKB-KW"/>
</dbReference>
<dbReference type="Proteomes" id="UP001331691">
    <property type="component" value="Unassembled WGS sequence"/>
</dbReference>
<protein>
    <submittedName>
        <fullName evidence="8">DUF1778 domain-containing protein</fullName>
    </submittedName>
</protein>
<keyword evidence="2" id="KW-1277">Toxin-antitoxin system</keyword>
<evidence type="ECO:0000256" key="1">
    <source>
        <dbReference type="ARBA" id="ARBA00022491"/>
    </source>
</evidence>
<keyword evidence="10" id="KW-1185">Reference proteome</keyword>
<comment type="similarity">
    <text evidence="6">Belongs to the TacA antitoxin family.</text>
</comment>
<evidence type="ECO:0000313" key="8">
    <source>
        <dbReference type="EMBL" id="ROU12370.1"/>
    </source>
</evidence>
<name>A0A3N2RXZ9_9ENTR</name>
<organism evidence="8 9">
    <name type="scientific">Kluyvera ascorbata</name>
    <dbReference type="NCBI Taxonomy" id="51288"/>
    <lineage>
        <taxon>Bacteria</taxon>
        <taxon>Pseudomonadati</taxon>
        <taxon>Pseudomonadota</taxon>
        <taxon>Gammaproteobacteria</taxon>
        <taxon>Enterobacterales</taxon>
        <taxon>Enterobacteriaceae</taxon>
        <taxon>Kluyvera</taxon>
    </lineage>
</organism>
<keyword evidence="5" id="KW-0804">Transcription</keyword>
<evidence type="ECO:0000256" key="4">
    <source>
        <dbReference type="ARBA" id="ARBA00023125"/>
    </source>
</evidence>
<evidence type="ECO:0000256" key="2">
    <source>
        <dbReference type="ARBA" id="ARBA00022649"/>
    </source>
</evidence>
<keyword evidence="1" id="KW-0678">Repressor</keyword>
<comment type="caution">
    <text evidence="8">The sequence shown here is derived from an EMBL/GenBank/DDBJ whole genome shotgun (WGS) entry which is preliminary data.</text>
</comment>
<reference evidence="7 10" key="2">
    <citation type="submission" date="2023-10" db="EMBL/GenBank/DDBJ databases">
        <title>Wastewater isolates of ESBL- and carbapenemase-producing Gram-negative bacteria from New Zealand.</title>
        <authorList>
            <person name="Straub C."/>
            <person name="Weaver L."/>
            <person name="Cornelius A."/>
            <person name="Mcgill E."/>
            <person name="Dyet K."/>
            <person name="White L."/>
            <person name="Pattis I."/>
        </authorList>
    </citation>
    <scope>NUCLEOTIDE SEQUENCE [LARGE SCALE GENOMIC DNA]</scope>
    <source>
        <strain evidence="7 10">ESBL09</strain>
    </source>
</reference>
<dbReference type="SUPFAM" id="SSF47598">
    <property type="entry name" value="Ribbon-helix-helix"/>
    <property type="match status" value="1"/>
</dbReference>
<dbReference type="PANTHER" id="PTHR35401">
    <property type="entry name" value="COPG FAMILY HELIX-TURN-HELIX PROTEIN-RELATED-RELATED"/>
    <property type="match status" value="1"/>
</dbReference>
<evidence type="ECO:0000313" key="10">
    <source>
        <dbReference type="Proteomes" id="UP001331691"/>
    </source>
</evidence>
<dbReference type="Gene3D" id="1.20.5.780">
    <property type="entry name" value="Single helix bin"/>
    <property type="match status" value="1"/>
</dbReference>
<evidence type="ECO:0000256" key="6">
    <source>
        <dbReference type="ARBA" id="ARBA00049988"/>
    </source>
</evidence>
<dbReference type="InterPro" id="IPR010985">
    <property type="entry name" value="Ribbon_hlx_hlx"/>
</dbReference>
<dbReference type="EMBL" id="JAZKKV010000001">
    <property type="protein sequence ID" value="MEE9653674.1"/>
    <property type="molecule type" value="Genomic_DNA"/>
</dbReference>
<accession>A0A3N2RXZ9</accession>
<gene>
    <name evidence="8" type="ORF">EB837_16355</name>
    <name evidence="7" type="ORF">V4836_05805</name>
</gene>
<dbReference type="PANTHER" id="PTHR35401:SF1">
    <property type="entry name" value="CYTOPLASMIC PROTEIN"/>
    <property type="match status" value="1"/>
</dbReference>
<evidence type="ECO:0000313" key="9">
    <source>
        <dbReference type="Proteomes" id="UP000268051"/>
    </source>
</evidence>
<dbReference type="RefSeq" id="WP_123651896.1">
    <property type="nucleotide sequence ID" value="NZ_JAVLTS010000008.1"/>
</dbReference>
<dbReference type="GO" id="GO:0006355">
    <property type="term" value="P:regulation of DNA-templated transcription"/>
    <property type="evidence" value="ECO:0007669"/>
    <property type="project" value="InterPro"/>
</dbReference>
<evidence type="ECO:0000313" key="7">
    <source>
        <dbReference type="EMBL" id="MEE9653674.1"/>
    </source>
</evidence>
<proteinExistence type="inferred from homology"/>
<evidence type="ECO:0000256" key="5">
    <source>
        <dbReference type="ARBA" id="ARBA00023163"/>
    </source>
</evidence>